<dbReference type="FunFam" id="1.10.287.130:FF:000001">
    <property type="entry name" value="Two-component sensor histidine kinase"/>
    <property type="match status" value="1"/>
</dbReference>
<dbReference type="Gene3D" id="6.10.340.10">
    <property type="match status" value="1"/>
</dbReference>
<dbReference type="EMBL" id="FOAZ01000003">
    <property type="protein sequence ID" value="SEK70062.1"/>
    <property type="molecule type" value="Genomic_DNA"/>
</dbReference>
<comment type="cofactor">
    <cofactor evidence="2">
        <name>a divalent metal cation</name>
        <dbReference type="ChEBI" id="CHEBI:60240"/>
    </cofactor>
</comment>
<evidence type="ECO:0000259" key="13">
    <source>
        <dbReference type="PROSITE" id="PS50109"/>
    </source>
</evidence>
<evidence type="ECO:0000256" key="2">
    <source>
        <dbReference type="ARBA" id="ARBA00001968"/>
    </source>
</evidence>
<keyword evidence="11 12" id="KW-0472">Membrane</keyword>
<keyword evidence="8 15" id="KW-0418">Kinase</keyword>
<evidence type="ECO:0000256" key="10">
    <source>
        <dbReference type="ARBA" id="ARBA00023012"/>
    </source>
</evidence>
<reference evidence="16" key="1">
    <citation type="submission" date="2016-10" db="EMBL/GenBank/DDBJ databases">
        <authorList>
            <person name="Varghese N."/>
        </authorList>
    </citation>
    <scope>NUCLEOTIDE SEQUENCE [LARGE SCALE GENOMIC DNA]</scope>
    <source>
        <strain evidence="16">DSM 45096 / BCRC 16803 / CGMCC 4.1857 / CIP 109030 / JCM 12277 / KCTC 19219 / NBRC 100920 / 33214</strain>
    </source>
</reference>
<evidence type="ECO:0000256" key="7">
    <source>
        <dbReference type="ARBA" id="ARBA00022692"/>
    </source>
</evidence>
<dbReference type="GO" id="GO:0005886">
    <property type="term" value="C:plasma membrane"/>
    <property type="evidence" value="ECO:0007669"/>
    <property type="project" value="UniProtKB-SubCell"/>
</dbReference>
<keyword evidence="7 12" id="KW-0812">Transmembrane</keyword>
<keyword evidence="10" id="KW-0902">Two-component regulatory system</keyword>
<dbReference type="OrthoDB" id="9786919at2"/>
<dbReference type="PROSITE" id="PS50885">
    <property type="entry name" value="HAMP"/>
    <property type="match status" value="1"/>
</dbReference>
<dbReference type="GO" id="GO:0005509">
    <property type="term" value="F:calcium ion binding"/>
    <property type="evidence" value="ECO:0007669"/>
    <property type="project" value="UniProtKB-ARBA"/>
</dbReference>
<organism evidence="15 16">
    <name type="scientific">Streptacidiphilus jiangxiensis</name>
    <dbReference type="NCBI Taxonomy" id="235985"/>
    <lineage>
        <taxon>Bacteria</taxon>
        <taxon>Bacillati</taxon>
        <taxon>Actinomycetota</taxon>
        <taxon>Actinomycetes</taxon>
        <taxon>Kitasatosporales</taxon>
        <taxon>Streptomycetaceae</taxon>
        <taxon>Streptacidiphilus</taxon>
    </lineage>
</organism>
<dbReference type="Gene3D" id="1.10.287.130">
    <property type="match status" value="1"/>
</dbReference>
<feature type="domain" description="HAMP" evidence="14">
    <location>
        <begin position="211"/>
        <end position="271"/>
    </location>
</feature>
<dbReference type="CDD" id="cd06225">
    <property type="entry name" value="HAMP"/>
    <property type="match status" value="1"/>
</dbReference>
<dbReference type="PROSITE" id="PS50109">
    <property type="entry name" value="HIS_KIN"/>
    <property type="match status" value="1"/>
</dbReference>
<dbReference type="InterPro" id="IPR004358">
    <property type="entry name" value="Sig_transdc_His_kin-like_C"/>
</dbReference>
<dbReference type="EC" id="2.7.13.3" evidence="4"/>
<dbReference type="Proteomes" id="UP000183015">
    <property type="component" value="Unassembled WGS sequence"/>
</dbReference>
<dbReference type="SMART" id="SM00304">
    <property type="entry name" value="HAMP"/>
    <property type="match status" value="1"/>
</dbReference>
<gene>
    <name evidence="15" type="ORF">SAMN05414137_103159</name>
</gene>
<dbReference type="PANTHER" id="PTHR45436:SF5">
    <property type="entry name" value="SENSOR HISTIDINE KINASE TRCS"/>
    <property type="match status" value="1"/>
</dbReference>
<dbReference type="InterPro" id="IPR003661">
    <property type="entry name" value="HisK_dim/P_dom"/>
</dbReference>
<evidence type="ECO:0000313" key="15">
    <source>
        <dbReference type="EMBL" id="SEK70062.1"/>
    </source>
</evidence>
<dbReference type="FunFam" id="3.30.565.10:FF:000006">
    <property type="entry name" value="Sensor histidine kinase WalK"/>
    <property type="match status" value="1"/>
</dbReference>
<evidence type="ECO:0000256" key="9">
    <source>
        <dbReference type="ARBA" id="ARBA00022989"/>
    </source>
</evidence>
<dbReference type="AlphaFoldDB" id="A0A1H7J789"/>
<dbReference type="CDD" id="cd00082">
    <property type="entry name" value="HisKA"/>
    <property type="match status" value="1"/>
</dbReference>
<feature type="domain" description="Histidine kinase" evidence="13">
    <location>
        <begin position="286"/>
        <end position="506"/>
    </location>
</feature>
<evidence type="ECO:0000256" key="6">
    <source>
        <dbReference type="ARBA" id="ARBA00022679"/>
    </source>
</evidence>
<dbReference type="InterPro" id="IPR003660">
    <property type="entry name" value="HAMP_dom"/>
</dbReference>
<keyword evidence="6" id="KW-0808">Transferase</keyword>
<evidence type="ECO:0000256" key="11">
    <source>
        <dbReference type="ARBA" id="ARBA00023136"/>
    </source>
</evidence>
<evidence type="ECO:0000313" key="16">
    <source>
        <dbReference type="Proteomes" id="UP000183015"/>
    </source>
</evidence>
<protein>
    <recommendedName>
        <fullName evidence="4">histidine kinase</fullName>
        <ecNumber evidence="4">2.7.13.3</ecNumber>
    </recommendedName>
</protein>
<keyword evidence="16" id="KW-1185">Reference proteome</keyword>
<keyword evidence="5" id="KW-0597">Phosphoprotein</keyword>
<accession>A0A1H7J789</accession>
<dbReference type="Pfam" id="PF00672">
    <property type="entry name" value="HAMP"/>
    <property type="match status" value="1"/>
</dbReference>
<dbReference type="PRINTS" id="PR00344">
    <property type="entry name" value="BCTRLSENSOR"/>
</dbReference>
<dbReference type="CDD" id="cd00075">
    <property type="entry name" value="HATPase"/>
    <property type="match status" value="1"/>
</dbReference>
<evidence type="ECO:0000259" key="14">
    <source>
        <dbReference type="PROSITE" id="PS50885"/>
    </source>
</evidence>
<dbReference type="InterPro" id="IPR036097">
    <property type="entry name" value="HisK_dim/P_sf"/>
</dbReference>
<dbReference type="PANTHER" id="PTHR45436">
    <property type="entry name" value="SENSOR HISTIDINE KINASE YKOH"/>
    <property type="match status" value="1"/>
</dbReference>
<evidence type="ECO:0000256" key="5">
    <source>
        <dbReference type="ARBA" id="ARBA00022553"/>
    </source>
</evidence>
<proteinExistence type="predicted"/>
<dbReference type="SMART" id="SM00387">
    <property type="entry name" value="HATPase_c"/>
    <property type="match status" value="1"/>
</dbReference>
<dbReference type="InterPro" id="IPR003594">
    <property type="entry name" value="HATPase_dom"/>
</dbReference>
<dbReference type="InterPro" id="IPR050428">
    <property type="entry name" value="TCS_sensor_his_kinase"/>
</dbReference>
<sequence>MSFAARLRSRLRTASGPRAPKRGRFSLRVRLLALAIALVVLGLVVSDTLVLGSVRNQLVQRVDTQLQRFGDTAVHRSVDSKRPLVPVAAGGYRRTWLPSQYVVTQVDASGHYSSLLTQPVEQGDPLPAFPELDAAQLAARMNHPFTVPADHGGGSWRVLIRPVADGSGRGVVVAASLDDTDAMLSKLNEGFLAIGGGVLLVLTVAGFFAVRAGLGPLQRIEQAAHQIAEQTAAGQPPTHRVPGADADARTEVGSLARSLNSMLEQIEAGFAARTESEDRMRRFVADASHELRTPLSGIRGFAELYRMGALPDEADVKRTMSRIESEAVRMSGLVEDLLTLARLDEQRPLELAPMDLRTLAADALHDTTALDPTRPVSLTGAAGATTPGAALVLGDEARLRQVVTNLVGNAVKHTPAGTPVRIGVGTVGGEGVIEVGDEGPGLTMEQSARVFERFYRVDASRSRRDGGGAGLGLAIVSALTQAHGGRVELQTAPGAGAVFRIFLPGA</sequence>
<comment type="catalytic activity">
    <reaction evidence="1">
        <text>ATP + protein L-histidine = ADP + protein N-phospho-L-histidine.</text>
        <dbReference type="EC" id="2.7.13.3"/>
    </reaction>
</comment>
<dbReference type="Pfam" id="PF00512">
    <property type="entry name" value="HisKA"/>
    <property type="match status" value="1"/>
</dbReference>
<evidence type="ECO:0000256" key="8">
    <source>
        <dbReference type="ARBA" id="ARBA00022777"/>
    </source>
</evidence>
<dbReference type="Gene3D" id="3.30.565.10">
    <property type="entry name" value="Histidine kinase-like ATPase, C-terminal domain"/>
    <property type="match status" value="1"/>
</dbReference>
<dbReference type="RefSeq" id="WP_082015630.1">
    <property type="nucleotide sequence ID" value="NZ_BBPN01000059.1"/>
</dbReference>
<evidence type="ECO:0000256" key="1">
    <source>
        <dbReference type="ARBA" id="ARBA00000085"/>
    </source>
</evidence>
<evidence type="ECO:0000256" key="4">
    <source>
        <dbReference type="ARBA" id="ARBA00012438"/>
    </source>
</evidence>
<dbReference type="GO" id="GO:0000155">
    <property type="term" value="F:phosphorelay sensor kinase activity"/>
    <property type="evidence" value="ECO:0007669"/>
    <property type="project" value="InterPro"/>
</dbReference>
<dbReference type="InterPro" id="IPR005467">
    <property type="entry name" value="His_kinase_dom"/>
</dbReference>
<dbReference type="InterPro" id="IPR036890">
    <property type="entry name" value="HATPase_C_sf"/>
</dbReference>
<name>A0A1H7J789_STRJI</name>
<evidence type="ECO:0000256" key="12">
    <source>
        <dbReference type="SAM" id="Phobius"/>
    </source>
</evidence>
<dbReference type="SUPFAM" id="SSF55874">
    <property type="entry name" value="ATPase domain of HSP90 chaperone/DNA topoisomerase II/histidine kinase"/>
    <property type="match status" value="1"/>
</dbReference>
<feature type="transmembrane region" description="Helical" evidence="12">
    <location>
        <begin position="190"/>
        <end position="210"/>
    </location>
</feature>
<dbReference type="SUPFAM" id="SSF47384">
    <property type="entry name" value="Homodimeric domain of signal transducing histidine kinase"/>
    <property type="match status" value="1"/>
</dbReference>
<comment type="subcellular location">
    <subcellularLocation>
        <location evidence="3">Cell membrane</location>
    </subcellularLocation>
</comment>
<dbReference type="STRING" id="235985.SAMN05414137_103159"/>
<keyword evidence="9 12" id="KW-1133">Transmembrane helix</keyword>
<dbReference type="eggNOG" id="COG2205">
    <property type="taxonomic scope" value="Bacteria"/>
</dbReference>
<evidence type="ECO:0000256" key="3">
    <source>
        <dbReference type="ARBA" id="ARBA00004236"/>
    </source>
</evidence>
<dbReference type="Pfam" id="PF02518">
    <property type="entry name" value="HATPase_c"/>
    <property type="match status" value="1"/>
</dbReference>
<dbReference type="SMART" id="SM00388">
    <property type="entry name" value="HisKA"/>
    <property type="match status" value="1"/>
</dbReference>